<keyword evidence="2" id="KW-0732">Signal</keyword>
<organism evidence="3 4">
    <name type="scientific">Teichococcus vastitatis</name>
    <dbReference type="NCBI Taxonomy" id="2307076"/>
    <lineage>
        <taxon>Bacteria</taxon>
        <taxon>Pseudomonadati</taxon>
        <taxon>Pseudomonadota</taxon>
        <taxon>Alphaproteobacteria</taxon>
        <taxon>Acetobacterales</taxon>
        <taxon>Roseomonadaceae</taxon>
        <taxon>Roseomonas</taxon>
    </lineage>
</organism>
<dbReference type="Gene3D" id="3.40.190.10">
    <property type="entry name" value="Periplasmic binding protein-like II"/>
    <property type="match status" value="1"/>
</dbReference>
<comment type="caution">
    <text evidence="3">The sequence shown here is derived from an EMBL/GenBank/DDBJ whole genome shotgun (WGS) entry which is preliminary data.</text>
</comment>
<dbReference type="EMBL" id="JALBUU010000004">
    <property type="protein sequence ID" value="MCI0754370.1"/>
    <property type="molecule type" value="Genomic_DNA"/>
</dbReference>
<dbReference type="Gene3D" id="3.40.190.150">
    <property type="entry name" value="Bordetella uptake gene, domain 1"/>
    <property type="match status" value="1"/>
</dbReference>
<dbReference type="PANTHER" id="PTHR42928">
    <property type="entry name" value="TRICARBOXYLATE-BINDING PROTEIN"/>
    <property type="match status" value="1"/>
</dbReference>
<gene>
    <name evidence="3" type="ORF">MON41_11450</name>
</gene>
<name>A0ABS9W508_9PROT</name>
<feature type="signal peptide" evidence="2">
    <location>
        <begin position="1"/>
        <end position="23"/>
    </location>
</feature>
<evidence type="ECO:0000256" key="2">
    <source>
        <dbReference type="SAM" id="SignalP"/>
    </source>
</evidence>
<dbReference type="PIRSF" id="PIRSF017082">
    <property type="entry name" value="YflP"/>
    <property type="match status" value="1"/>
</dbReference>
<dbReference type="PANTHER" id="PTHR42928:SF5">
    <property type="entry name" value="BLR1237 PROTEIN"/>
    <property type="match status" value="1"/>
</dbReference>
<evidence type="ECO:0000256" key="1">
    <source>
        <dbReference type="ARBA" id="ARBA00006987"/>
    </source>
</evidence>
<accession>A0ABS9W508</accession>
<dbReference type="Proteomes" id="UP001201985">
    <property type="component" value="Unassembled WGS sequence"/>
</dbReference>
<evidence type="ECO:0000313" key="4">
    <source>
        <dbReference type="Proteomes" id="UP001201985"/>
    </source>
</evidence>
<dbReference type="InterPro" id="IPR042100">
    <property type="entry name" value="Bug_dom1"/>
</dbReference>
<protein>
    <submittedName>
        <fullName evidence="3">Tripartite tricarboxylate transporter substrate binding protein</fullName>
    </submittedName>
</protein>
<reference evidence="3 4" key="1">
    <citation type="submission" date="2022-03" db="EMBL/GenBank/DDBJ databases">
        <title>Complete genome analysis of Roseomonas KG 17.1 : a prolific producer of plant growth promoters.</title>
        <authorList>
            <person name="Saadouli I."/>
            <person name="Najjari A."/>
            <person name="Mosbah A."/>
            <person name="Ouzari H.I."/>
        </authorList>
    </citation>
    <scope>NUCLEOTIDE SEQUENCE [LARGE SCALE GENOMIC DNA]</scope>
    <source>
        <strain evidence="3 4">KG17-1</strain>
    </source>
</reference>
<evidence type="ECO:0000313" key="3">
    <source>
        <dbReference type="EMBL" id="MCI0754370.1"/>
    </source>
</evidence>
<dbReference type="SUPFAM" id="SSF53850">
    <property type="entry name" value="Periplasmic binding protein-like II"/>
    <property type="match status" value="1"/>
</dbReference>
<comment type="similarity">
    <text evidence="1">Belongs to the UPF0065 (bug) family.</text>
</comment>
<dbReference type="InterPro" id="IPR005064">
    <property type="entry name" value="BUG"/>
</dbReference>
<feature type="chain" id="PRO_5046387823" evidence="2">
    <location>
        <begin position="24"/>
        <end position="324"/>
    </location>
</feature>
<sequence>MLPRRPLLALGAAALAIPRIAAAQPAWPDRPVRFVVPFPGGSSPDLTGRLVAQHLAGVLGQPVVVENKAGAGGNIGTDAVAKATDGLTIGLSINGPLSTAPALYPTLSYDPARDLTAVSLLVRGGQVLVVHPSVPATDFAGFVAHAKNNPGKLTFASVGAGSGGHLAMEDIKARTGIALEHVPYRGFPPAVLDLVAGRISAMVVTAAAVLPQLREGQGRALAVTTDARMPQLPDVPTLAEVGLPGAASYGWQVLIVPAGTPGERIQMLAREARAALSTERARQAMDAAAFEIVASSPREAKAYVAAEAARWGALIRTLGLKLES</sequence>
<proteinExistence type="inferred from homology"/>
<dbReference type="RefSeq" id="WP_120006739.1">
    <property type="nucleotide sequence ID" value="NZ_JALBUU010000004.1"/>
</dbReference>
<keyword evidence="4" id="KW-1185">Reference proteome</keyword>
<dbReference type="Pfam" id="PF03401">
    <property type="entry name" value="TctC"/>
    <property type="match status" value="1"/>
</dbReference>
<dbReference type="CDD" id="cd07012">
    <property type="entry name" value="PBP2_Bug_TTT"/>
    <property type="match status" value="1"/>
</dbReference>